<comment type="pathway">
    <text evidence="11">Porphyrin-containing compound metabolism.</text>
</comment>
<feature type="transmembrane region" description="Helical" evidence="12">
    <location>
        <begin position="217"/>
        <end position="242"/>
    </location>
</feature>
<feature type="transmembrane region" description="Helical" evidence="12">
    <location>
        <begin position="136"/>
        <end position="156"/>
    </location>
</feature>
<organism evidence="13 14">
    <name type="scientific">Gryllotalpicola koreensis</name>
    <dbReference type="NCBI Taxonomy" id="993086"/>
    <lineage>
        <taxon>Bacteria</taxon>
        <taxon>Bacillati</taxon>
        <taxon>Actinomycetota</taxon>
        <taxon>Actinomycetes</taxon>
        <taxon>Micrococcales</taxon>
        <taxon>Microbacteriaceae</taxon>
        <taxon>Gryllotalpicola</taxon>
    </lineage>
</organism>
<evidence type="ECO:0000256" key="7">
    <source>
        <dbReference type="ARBA" id="ARBA00023004"/>
    </source>
</evidence>
<evidence type="ECO:0000256" key="5">
    <source>
        <dbReference type="ARBA" id="ARBA00022989"/>
    </source>
</evidence>
<keyword evidence="4" id="KW-0479">Metal-binding</keyword>
<dbReference type="RefSeq" id="WP_344752757.1">
    <property type="nucleotide sequence ID" value="NZ_BAABBW010000002.1"/>
</dbReference>
<evidence type="ECO:0000313" key="14">
    <source>
        <dbReference type="Proteomes" id="UP001501079"/>
    </source>
</evidence>
<dbReference type="PANTHER" id="PTHR35457">
    <property type="entry name" value="HEME A SYNTHASE"/>
    <property type="match status" value="1"/>
</dbReference>
<dbReference type="InterPro" id="IPR003780">
    <property type="entry name" value="COX15/CtaA_fam"/>
</dbReference>
<feature type="transmembrane region" description="Helical" evidence="12">
    <location>
        <begin position="111"/>
        <end position="130"/>
    </location>
</feature>
<protein>
    <submittedName>
        <fullName evidence="13">COX15/CtaA family protein</fullName>
    </submittedName>
</protein>
<keyword evidence="8" id="KW-0350">Heme biosynthesis</keyword>
<name>A0ABP7ZXJ9_9MICO</name>
<dbReference type="EMBL" id="BAABBW010000002">
    <property type="protein sequence ID" value="GAA4172849.1"/>
    <property type="molecule type" value="Genomic_DNA"/>
</dbReference>
<evidence type="ECO:0000256" key="9">
    <source>
        <dbReference type="ARBA" id="ARBA00023136"/>
    </source>
</evidence>
<feature type="transmembrane region" description="Helical" evidence="12">
    <location>
        <begin position="21"/>
        <end position="43"/>
    </location>
</feature>
<feature type="transmembrane region" description="Helical" evidence="12">
    <location>
        <begin position="254"/>
        <end position="274"/>
    </location>
</feature>
<evidence type="ECO:0000256" key="1">
    <source>
        <dbReference type="ARBA" id="ARBA00004141"/>
    </source>
</evidence>
<feature type="transmembrane region" description="Helical" evidence="12">
    <location>
        <begin position="81"/>
        <end position="99"/>
    </location>
</feature>
<sequence length="330" mass="34825">MPRLRTPLGWAADRWTLSPRVLRWATTFALVTGVLIVLGGGIVRVTGSGLGCPTWPECQPGSLTATPELGIHGVIEFGNRMITGLLEVAVACVIIAARLQKPRVRSITRLAWSQFWLVVANAVVGGVSVLAKLNPYVVALHYIMAMALLTAIALTWHRVHERPDRPREVRPAARALSWLTAAVTLVLILAGTLATGSGPHSGQAPDGSPVARMAFDWLAVTWVHGLLAAATLALGILLLLILRAPGERVARERAWFFVGAVVVQGVIGVVQAVAGLPDALVILHVVGAALVWVGAVRVVLDVQPGLFPSVHVGPSSEVTASSAQARAAVR</sequence>
<keyword evidence="14" id="KW-1185">Reference proteome</keyword>
<evidence type="ECO:0000256" key="11">
    <source>
        <dbReference type="ARBA" id="ARBA00023444"/>
    </source>
</evidence>
<evidence type="ECO:0000256" key="6">
    <source>
        <dbReference type="ARBA" id="ARBA00023002"/>
    </source>
</evidence>
<evidence type="ECO:0000256" key="12">
    <source>
        <dbReference type="SAM" id="Phobius"/>
    </source>
</evidence>
<evidence type="ECO:0000256" key="3">
    <source>
        <dbReference type="ARBA" id="ARBA00022692"/>
    </source>
</evidence>
<proteinExistence type="predicted"/>
<dbReference type="PANTHER" id="PTHR35457:SF1">
    <property type="entry name" value="HEME A SYNTHASE"/>
    <property type="match status" value="1"/>
</dbReference>
<keyword evidence="10" id="KW-1015">Disulfide bond</keyword>
<evidence type="ECO:0000256" key="2">
    <source>
        <dbReference type="ARBA" id="ARBA00022475"/>
    </source>
</evidence>
<comment type="subcellular location">
    <subcellularLocation>
        <location evidence="1">Membrane</location>
        <topology evidence="1">Multi-pass membrane protein</topology>
    </subcellularLocation>
</comment>
<evidence type="ECO:0000313" key="13">
    <source>
        <dbReference type="EMBL" id="GAA4172849.1"/>
    </source>
</evidence>
<keyword evidence="7" id="KW-0408">Iron</keyword>
<gene>
    <name evidence="13" type="ORF">GCM10022287_14400</name>
</gene>
<accession>A0ABP7ZXJ9</accession>
<keyword evidence="9 12" id="KW-0472">Membrane</keyword>
<evidence type="ECO:0000256" key="4">
    <source>
        <dbReference type="ARBA" id="ARBA00022723"/>
    </source>
</evidence>
<reference evidence="14" key="1">
    <citation type="journal article" date="2019" name="Int. J. Syst. Evol. Microbiol.">
        <title>The Global Catalogue of Microorganisms (GCM) 10K type strain sequencing project: providing services to taxonomists for standard genome sequencing and annotation.</title>
        <authorList>
            <consortium name="The Broad Institute Genomics Platform"/>
            <consortium name="The Broad Institute Genome Sequencing Center for Infectious Disease"/>
            <person name="Wu L."/>
            <person name="Ma J."/>
        </authorList>
    </citation>
    <scope>NUCLEOTIDE SEQUENCE [LARGE SCALE GENOMIC DNA]</scope>
    <source>
        <strain evidence="14">JCM 17591</strain>
    </source>
</reference>
<keyword evidence="2" id="KW-1003">Cell membrane</keyword>
<comment type="caution">
    <text evidence="13">The sequence shown here is derived from an EMBL/GenBank/DDBJ whole genome shotgun (WGS) entry which is preliminary data.</text>
</comment>
<keyword evidence="6" id="KW-0560">Oxidoreductase</keyword>
<evidence type="ECO:0000256" key="10">
    <source>
        <dbReference type="ARBA" id="ARBA00023157"/>
    </source>
</evidence>
<evidence type="ECO:0000256" key="8">
    <source>
        <dbReference type="ARBA" id="ARBA00023133"/>
    </source>
</evidence>
<feature type="transmembrane region" description="Helical" evidence="12">
    <location>
        <begin position="176"/>
        <end position="197"/>
    </location>
</feature>
<dbReference type="InterPro" id="IPR050450">
    <property type="entry name" value="COX15/CtaA_HemeA_synthase"/>
</dbReference>
<keyword evidence="3 12" id="KW-0812">Transmembrane</keyword>
<dbReference type="Pfam" id="PF02628">
    <property type="entry name" value="COX15-CtaA"/>
    <property type="match status" value="1"/>
</dbReference>
<feature type="transmembrane region" description="Helical" evidence="12">
    <location>
        <begin position="280"/>
        <end position="300"/>
    </location>
</feature>
<keyword evidence="5 12" id="KW-1133">Transmembrane helix</keyword>
<dbReference type="Proteomes" id="UP001501079">
    <property type="component" value="Unassembled WGS sequence"/>
</dbReference>